<dbReference type="EMBL" id="LZJS01000150">
    <property type="protein sequence ID" value="OBH54665.1"/>
    <property type="molecule type" value="Genomic_DNA"/>
</dbReference>
<reference evidence="2 3" key="1">
    <citation type="submission" date="2016-06" db="EMBL/GenBank/DDBJ databases">
        <authorList>
            <person name="Kjaerup R.B."/>
            <person name="Dalgaard T.S."/>
            <person name="Juul-Madsen H.R."/>
        </authorList>
    </citation>
    <scope>NUCLEOTIDE SEQUENCE [LARGE SCALE GENOMIC DNA]</scope>
    <source>
        <strain evidence="2 3">E2464</strain>
    </source>
</reference>
<dbReference type="PROSITE" id="PS00549">
    <property type="entry name" value="BACTERIOFERRITIN"/>
    <property type="match status" value="1"/>
</dbReference>
<keyword evidence="1" id="KW-0472">Membrane</keyword>
<dbReference type="AlphaFoldDB" id="A0A1A2RSE3"/>
<sequence length="66" mass="6740">MQGNPVIVQVLNGLLGAVLGIPGAVIWLIGLLLCVTVLLIPLGKPVMKLGGRFSTLAGGCDAFPLM</sequence>
<keyword evidence="1" id="KW-1133">Transmembrane helix</keyword>
<comment type="caution">
    <text evidence="2">The sequence shown here is derived from an EMBL/GenBank/DDBJ whole genome shotgun (WGS) entry which is preliminary data.</text>
</comment>
<name>A0A1A2RSE3_9MYCO</name>
<evidence type="ECO:0000313" key="3">
    <source>
        <dbReference type="Proteomes" id="UP000093861"/>
    </source>
</evidence>
<evidence type="ECO:0000256" key="1">
    <source>
        <dbReference type="SAM" id="Phobius"/>
    </source>
</evidence>
<keyword evidence="1" id="KW-0812">Transmembrane</keyword>
<protein>
    <submittedName>
        <fullName evidence="2">Uncharacterized protein</fullName>
    </submittedName>
</protein>
<feature type="transmembrane region" description="Helical" evidence="1">
    <location>
        <begin position="20"/>
        <end position="42"/>
    </location>
</feature>
<evidence type="ECO:0000313" key="2">
    <source>
        <dbReference type="EMBL" id="OBH54665.1"/>
    </source>
</evidence>
<gene>
    <name evidence="2" type="ORF">A5685_11635</name>
</gene>
<proteinExistence type="predicted"/>
<dbReference type="Proteomes" id="UP000093861">
    <property type="component" value="Unassembled WGS sequence"/>
</dbReference>
<organism evidence="2 3">
    <name type="scientific">Mycobacterium colombiense</name>
    <dbReference type="NCBI Taxonomy" id="339268"/>
    <lineage>
        <taxon>Bacteria</taxon>
        <taxon>Bacillati</taxon>
        <taxon>Actinomycetota</taxon>
        <taxon>Actinomycetes</taxon>
        <taxon>Mycobacteriales</taxon>
        <taxon>Mycobacteriaceae</taxon>
        <taxon>Mycobacterium</taxon>
        <taxon>Mycobacterium avium complex (MAC)</taxon>
    </lineage>
</organism>
<accession>A0A1A2RSE3</accession>